<feature type="transmembrane region" description="Helical" evidence="1">
    <location>
        <begin position="33"/>
        <end position="55"/>
    </location>
</feature>
<reference evidence="2" key="2">
    <citation type="submission" date="2020-05" db="UniProtKB">
        <authorList>
            <consortium name="EnsemblMetazoa"/>
        </authorList>
    </citation>
    <scope>IDENTIFICATION</scope>
    <source>
        <strain evidence="2">IAEA</strain>
    </source>
</reference>
<evidence type="ECO:0000313" key="3">
    <source>
        <dbReference type="Proteomes" id="UP000092445"/>
    </source>
</evidence>
<keyword evidence="1" id="KW-0812">Transmembrane</keyword>
<keyword evidence="1" id="KW-0472">Membrane</keyword>
<organism evidence="2 3">
    <name type="scientific">Glossina pallidipes</name>
    <name type="common">Tsetse fly</name>
    <dbReference type="NCBI Taxonomy" id="7398"/>
    <lineage>
        <taxon>Eukaryota</taxon>
        <taxon>Metazoa</taxon>
        <taxon>Ecdysozoa</taxon>
        <taxon>Arthropoda</taxon>
        <taxon>Hexapoda</taxon>
        <taxon>Insecta</taxon>
        <taxon>Pterygota</taxon>
        <taxon>Neoptera</taxon>
        <taxon>Endopterygota</taxon>
        <taxon>Diptera</taxon>
        <taxon>Brachycera</taxon>
        <taxon>Muscomorpha</taxon>
        <taxon>Hippoboscoidea</taxon>
        <taxon>Glossinidae</taxon>
        <taxon>Glossina</taxon>
    </lineage>
</organism>
<keyword evidence="1" id="KW-1133">Transmembrane helix</keyword>
<evidence type="ECO:0000313" key="2">
    <source>
        <dbReference type="EnsemblMetazoa" id="GPAI027888-PA"/>
    </source>
</evidence>
<dbReference type="VEuPathDB" id="VectorBase:GPAI027888"/>
<protein>
    <submittedName>
        <fullName evidence="2">Uncharacterized protein</fullName>
    </submittedName>
</protein>
<keyword evidence="3" id="KW-1185">Reference proteome</keyword>
<dbReference type="AlphaFoldDB" id="A0A1A9ZX74"/>
<dbReference type="Proteomes" id="UP000092445">
    <property type="component" value="Unassembled WGS sequence"/>
</dbReference>
<name>A0A1A9ZX74_GLOPL</name>
<accession>A0A1A9ZX74</accession>
<proteinExistence type="predicted"/>
<dbReference type="EnsemblMetazoa" id="GPAI027888-RA">
    <property type="protein sequence ID" value="GPAI027888-PA"/>
    <property type="gene ID" value="GPAI027888"/>
</dbReference>
<sequence length="139" mass="15944">MFASFTHHLSTAFILLNGHSTHGTTFYKVIIERYANIILAICYQTAAMLLATLALKGKHDKVSNFSKGKKPYSEESYAHSVQAKLRDDIRVCPIVEAQWTLFTRQYRSCMNIEAIRSYVNVYHNEALLVRARFPSKAKR</sequence>
<reference evidence="3" key="1">
    <citation type="submission" date="2014-03" db="EMBL/GenBank/DDBJ databases">
        <authorList>
            <person name="Aksoy S."/>
            <person name="Warren W."/>
            <person name="Wilson R.K."/>
        </authorList>
    </citation>
    <scope>NUCLEOTIDE SEQUENCE [LARGE SCALE GENOMIC DNA]</scope>
    <source>
        <strain evidence="3">IAEA</strain>
    </source>
</reference>
<evidence type="ECO:0000256" key="1">
    <source>
        <dbReference type="SAM" id="Phobius"/>
    </source>
</evidence>